<evidence type="ECO:0000256" key="1">
    <source>
        <dbReference type="SAM" id="Coils"/>
    </source>
</evidence>
<comment type="caution">
    <text evidence="3">The sequence shown here is derived from an EMBL/GenBank/DDBJ whole genome shotgun (WGS) entry which is preliminary data.</text>
</comment>
<dbReference type="SUPFAM" id="SSF56672">
    <property type="entry name" value="DNA/RNA polymerases"/>
    <property type="match status" value="1"/>
</dbReference>
<dbReference type="InterPro" id="IPR036691">
    <property type="entry name" value="Endo/exonu/phosph_ase_sf"/>
</dbReference>
<reference evidence="3 4" key="2">
    <citation type="journal article" date="2017" name="Front. Plant Sci.">
        <title>Gene Classification and Mining of Molecular Markers Useful in Red Clover (Trifolium pratense) Breeding.</title>
        <authorList>
            <person name="Istvanek J."/>
            <person name="Dluhosova J."/>
            <person name="Dluhos P."/>
            <person name="Patkova L."/>
            <person name="Nedelnik J."/>
            <person name="Repkova J."/>
        </authorList>
    </citation>
    <scope>NUCLEOTIDE SEQUENCE [LARGE SCALE GENOMIC DNA]</scope>
    <source>
        <strain evidence="4">cv. Tatra</strain>
        <tissue evidence="3">Young leaves</tissue>
    </source>
</reference>
<accession>A0A2K3N0K8</accession>
<dbReference type="ExpressionAtlas" id="A0A2K3N0K8">
    <property type="expression patterns" value="baseline"/>
</dbReference>
<feature type="domain" description="Reverse transcriptase" evidence="2">
    <location>
        <begin position="714"/>
        <end position="993"/>
    </location>
</feature>
<dbReference type="PANTHER" id="PTHR33116">
    <property type="entry name" value="REVERSE TRANSCRIPTASE ZINC-BINDING DOMAIN-CONTAINING PROTEIN-RELATED-RELATED"/>
    <property type="match status" value="1"/>
</dbReference>
<evidence type="ECO:0000259" key="2">
    <source>
        <dbReference type="PROSITE" id="PS50878"/>
    </source>
</evidence>
<dbReference type="EMBL" id="ASHM01014590">
    <property type="protein sequence ID" value="PNX96519.1"/>
    <property type="molecule type" value="Genomic_DNA"/>
</dbReference>
<protein>
    <submittedName>
        <fullName evidence="3">Ribonuclease H</fullName>
    </submittedName>
</protein>
<dbReference type="PROSITE" id="PS50878">
    <property type="entry name" value="RT_POL"/>
    <property type="match status" value="1"/>
</dbReference>
<reference evidence="3 4" key="1">
    <citation type="journal article" date="2014" name="Am. J. Bot.">
        <title>Genome assembly and annotation for red clover (Trifolium pratense; Fabaceae).</title>
        <authorList>
            <person name="Istvanek J."/>
            <person name="Jaros M."/>
            <person name="Krenek A."/>
            <person name="Repkova J."/>
        </authorList>
    </citation>
    <scope>NUCLEOTIDE SEQUENCE [LARGE SCALE GENOMIC DNA]</scope>
    <source>
        <strain evidence="4">cv. Tatra</strain>
        <tissue evidence="3">Young leaves</tissue>
    </source>
</reference>
<dbReference type="Pfam" id="PF00078">
    <property type="entry name" value="RVT_1"/>
    <property type="match status" value="1"/>
</dbReference>
<feature type="coiled-coil region" evidence="1">
    <location>
        <begin position="503"/>
        <end position="545"/>
    </location>
</feature>
<evidence type="ECO:0000313" key="4">
    <source>
        <dbReference type="Proteomes" id="UP000236291"/>
    </source>
</evidence>
<proteinExistence type="predicted"/>
<dbReference type="CDD" id="cd01650">
    <property type="entry name" value="RT_nLTR_like"/>
    <property type="match status" value="1"/>
</dbReference>
<dbReference type="PANTHER" id="PTHR33116:SF80">
    <property type="entry name" value="REVERSE TRANSCRIPTASE ZINC-BINDING DOMAIN-CONTAINING PROTEIN"/>
    <property type="match status" value="1"/>
</dbReference>
<evidence type="ECO:0000313" key="3">
    <source>
        <dbReference type="EMBL" id="PNX96519.1"/>
    </source>
</evidence>
<keyword evidence="1" id="KW-0175">Coiled coil</keyword>
<dbReference type="Gene3D" id="3.60.10.10">
    <property type="entry name" value="Endonuclease/exonuclease/phosphatase"/>
    <property type="match status" value="1"/>
</dbReference>
<gene>
    <name evidence="3" type="ORF">L195_g019728</name>
</gene>
<sequence>MIDRTFGHFARVLVDMDLSQTIRYRVLVERKGFAFFVGIDYENLPQFCTNCKIIGHHVGICKKLNFGMEDNTNKDVRDNRKHVKEINKVYVPKNDGRVEKKNDNEVINVESDKVEPHEPVNLSNSKDVSTSAPAIEVVNLANSTTKNLDNFDPMLDCMLKHKEILAPPVVDCALNSPKSPTQVVHVSEDIDGQSSTASEFVDDTQPVIGDVDVEKDKQADSPTCEASTEKHGELITPKRIAQDMNFLKNSWDNLAEHDPDELPDKDLEVVDDSTEGIPIEETSEEPFQESIYWNVRGLANSPTRLALKRLNLKVFAVNKRGNLLPNIWCICSINIDPVVLHCDDQQISFTFIDDGKDFGVSVVYASTNYIKRRQLWHSLTLVHNSYNLPWACIGDFNVIIGAHEQRGAHSPAKLPMEEFHNWSDSNDFLHLPTKGCSYTWHNGRKGAMRTDKRLDRVLCKQAWLDVCSSISVSTLTKHKSDHFPLLFDYQRQELSNQIFGSPMQILCKKLKILKDELKIWNKNVFGNIQNQVSNAVNKLNEIQQKIHDDGYTDCLMSQENLAKVELEAVLNMEEAYWHEKARVKWHNEGDRNTAFFHRTCKIKQAYKRISAIRIDDVITTEPDLITSHVVNHFQNLFTCDNAILDNGLIEEVIPELVTIDINSMLTLLPSLSEIHNAVFSLNKDGAPGPDGFGAFFFQTYWNIVKDDVSNAVLEFFSTNWLMPNYNSNTVVLIPKVQNADSIGQYRPIAIANFKFKIISKILADRLALILPNIISKEQRGFIKGRQIKDCVCLTSEAINMLHNKAYGGNLAIKIDIAKAFDTLDWQFLLKVLKTFGFCEKFCNWIQTILHSAKLSISINGKHEGFFSCARGVRQGDPLSPLLFCIAEEVLSRGLSKLVSEDKLKPLNGTRNVSIPSHILYADDVMLFCKGTSSNIEVLSSFFARYAQISGQYINPHKSTIFAGSITHTRLTSIASSLGFCIGTLPFMYLGVPIFKGKPKAVYFQPLVDKVKMKLASWKASLLTYAGRIQLVKSVIHSMLVYSITTYSWPISLIKMLERYMRNFIWSGDLLVRKLVTVSWNKMCSPIDEGGLGIRSLSNLNKASNLKLFWELFNSDNQWANLLRSRVVRKNGFIKHHIYSSLWSGIKNQDHLIAQNTRWLVGNGNNINFWLHNWSGVQLVNFLQIPQHLHHFLHAKVSDFILNHQWIVPLDLQAAYPTLLPYLNQFTIPLEDKEDKLIWIHNAHGELTLKDAYSFFTTSGQKVSWAKSLWNIAIPPSKSFMV</sequence>
<dbReference type="Proteomes" id="UP000236291">
    <property type="component" value="Unassembled WGS sequence"/>
</dbReference>
<name>A0A2K3N0K8_TRIPR</name>
<feature type="non-terminal residue" evidence="3">
    <location>
        <position position="1281"/>
    </location>
</feature>
<dbReference type="InterPro" id="IPR043502">
    <property type="entry name" value="DNA/RNA_pol_sf"/>
</dbReference>
<dbReference type="SUPFAM" id="SSF56219">
    <property type="entry name" value="DNase I-like"/>
    <property type="match status" value="1"/>
</dbReference>
<organism evidence="3 4">
    <name type="scientific">Trifolium pratense</name>
    <name type="common">Red clover</name>
    <dbReference type="NCBI Taxonomy" id="57577"/>
    <lineage>
        <taxon>Eukaryota</taxon>
        <taxon>Viridiplantae</taxon>
        <taxon>Streptophyta</taxon>
        <taxon>Embryophyta</taxon>
        <taxon>Tracheophyta</taxon>
        <taxon>Spermatophyta</taxon>
        <taxon>Magnoliopsida</taxon>
        <taxon>eudicotyledons</taxon>
        <taxon>Gunneridae</taxon>
        <taxon>Pentapetalae</taxon>
        <taxon>rosids</taxon>
        <taxon>fabids</taxon>
        <taxon>Fabales</taxon>
        <taxon>Fabaceae</taxon>
        <taxon>Papilionoideae</taxon>
        <taxon>50 kb inversion clade</taxon>
        <taxon>NPAAA clade</taxon>
        <taxon>Hologalegina</taxon>
        <taxon>IRL clade</taxon>
        <taxon>Trifolieae</taxon>
        <taxon>Trifolium</taxon>
    </lineage>
</organism>
<dbReference type="STRING" id="57577.A0A2K3N0K8"/>
<dbReference type="InterPro" id="IPR000477">
    <property type="entry name" value="RT_dom"/>
</dbReference>